<keyword evidence="3" id="KW-1185">Reference proteome</keyword>
<proteinExistence type="predicted"/>
<accession>A0A098M2Y0</accession>
<dbReference type="Proteomes" id="UP000029734">
    <property type="component" value="Unassembled WGS sequence"/>
</dbReference>
<reference evidence="2 3" key="1">
    <citation type="submission" date="2014-08" db="EMBL/GenBank/DDBJ databases">
        <authorList>
            <person name="den Bakker H.C."/>
        </authorList>
    </citation>
    <scope>NUCLEOTIDE SEQUENCE [LARGE SCALE GENOMIC DNA]</scope>
    <source>
        <strain evidence="2 3">DSM 18334</strain>
    </source>
</reference>
<dbReference type="OrthoDB" id="2352890at2"/>
<dbReference type="AlphaFoldDB" id="A0A098M2Y0"/>
<evidence type="ECO:0000259" key="1">
    <source>
        <dbReference type="Pfam" id="PF01636"/>
    </source>
</evidence>
<keyword evidence="2" id="KW-0808">Transferase</keyword>
<dbReference type="Gene3D" id="3.90.1200.10">
    <property type="match status" value="1"/>
</dbReference>
<dbReference type="Pfam" id="PF01636">
    <property type="entry name" value="APH"/>
    <property type="match status" value="1"/>
</dbReference>
<dbReference type="SUPFAM" id="SSF56112">
    <property type="entry name" value="Protein kinase-like (PK-like)"/>
    <property type="match status" value="1"/>
</dbReference>
<comment type="caution">
    <text evidence="2">The sequence shown here is derived from an EMBL/GenBank/DDBJ whole genome shotgun (WGS) entry which is preliminary data.</text>
</comment>
<reference evidence="2 3" key="2">
    <citation type="submission" date="2014-10" db="EMBL/GenBank/DDBJ databases">
        <title>Comparative genomics of the Paenibacillus odorifer group.</title>
        <authorList>
            <person name="Tsai Y.-C."/>
            <person name="Martin N."/>
            <person name="Korlach J."/>
            <person name="Wiedmann M."/>
        </authorList>
    </citation>
    <scope>NUCLEOTIDE SEQUENCE [LARGE SCALE GENOMIC DNA]</scope>
    <source>
        <strain evidence="2 3">DSM 18334</strain>
    </source>
</reference>
<dbReference type="EMBL" id="JQCR01000003">
    <property type="protein sequence ID" value="KGE16830.1"/>
    <property type="molecule type" value="Genomic_DNA"/>
</dbReference>
<dbReference type="eggNOG" id="COG2334">
    <property type="taxonomic scope" value="Bacteria"/>
</dbReference>
<name>A0A098M2Y0_9BACL</name>
<feature type="domain" description="Aminoglycoside phosphotransferase" evidence="1">
    <location>
        <begin position="29"/>
        <end position="253"/>
    </location>
</feature>
<dbReference type="InterPro" id="IPR011009">
    <property type="entry name" value="Kinase-like_dom_sf"/>
</dbReference>
<evidence type="ECO:0000313" key="2">
    <source>
        <dbReference type="EMBL" id="KGE16830.1"/>
    </source>
</evidence>
<protein>
    <submittedName>
        <fullName evidence="2">Aminoglycoside phosphotransferase</fullName>
    </submittedName>
</protein>
<dbReference type="InterPro" id="IPR002575">
    <property type="entry name" value="Aminoglycoside_PTrfase"/>
</dbReference>
<dbReference type="STRING" id="268407.PWYN_19260"/>
<gene>
    <name evidence="2" type="ORF">PWYN_19260</name>
</gene>
<evidence type="ECO:0000313" key="3">
    <source>
        <dbReference type="Proteomes" id="UP000029734"/>
    </source>
</evidence>
<dbReference type="GO" id="GO:0016740">
    <property type="term" value="F:transferase activity"/>
    <property type="evidence" value="ECO:0007669"/>
    <property type="project" value="UniProtKB-KW"/>
</dbReference>
<sequence>MVNIQYNLQFEKICSILQLGEITRVPLEVAGGFLHRMYAIETTLGKYAIKALNPQIMLRPVAMQNYIHSEQIATISANHIPALPAKKFRGTSLQEIDNQYYLVFDWVEGKSLRCNEIKEVHCEQIGAVLADIHMTDFSELGIINDRPEHVELTDWCYYLQKGQENNLEWSYLLLEYIGKLNEWNALSNKSAKLLVKDMVISHRDLDSKNVMWHQDNPILIDWESAGYINPMQDLVETAIYWSQNEAGSVDKERFFVFIGGYKKKYGTLEADWKIVLANGFSGKLGWLEYSLKRSLWIECTDEDEQKMGIAQVTGTINDIRRYADMINELEEWLLE</sequence>
<organism evidence="2 3">
    <name type="scientific">Paenibacillus wynnii</name>
    <dbReference type="NCBI Taxonomy" id="268407"/>
    <lineage>
        <taxon>Bacteria</taxon>
        <taxon>Bacillati</taxon>
        <taxon>Bacillota</taxon>
        <taxon>Bacilli</taxon>
        <taxon>Bacillales</taxon>
        <taxon>Paenibacillaceae</taxon>
        <taxon>Paenibacillus</taxon>
    </lineage>
</organism>